<accession>A0A7R9ZM28</accession>
<evidence type="ECO:0000256" key="1">
    <source>
        <dbReference type="ARBA" id="ARBA00022630"/>
    </source>
</evidence>
<proteinExistence type="predicted"/>
<protein>
    <recommendedName>
        <fullName evidence="5">Nitronate monooxygenase domain-containing protein</fullName>
    </recommendedName>
</protein>
<gene>
    <name evidence="4" type="ORF">CAUS1442_LOCUS4152</name>
</gene>
<dbReference type="InterPro" id="IPR013785">
    <property type="entry name" value="Aldolase_TIM"/>
</dbReference>
<reference evidence="4" key="1">
    <citation type="submission" date="2021-01" db="EMBL/GenBank/DDBJ databases">
        <authorList>
            <person name="Corre E."/>
            <person name="Pelletier E."/>
            <person name="Niang G."/>
            <person name="Scheremetjew M."/>
            <person name="Finn R."/>
            <person name="Kale V."/>
            <person name="Holt S."/>
            <person name="Cochrane G."/>
            <person name="Meng A."/>
            <person name="Brown T."/>
            <person name="Cohen L."/>
        </authorList>
    </citation>
    <scope>NUCLEOTIDE SEQUENCE</scope>
    <source>
        <strain evidence="4">CCMP3328</strain>
    </source>
</reference>
<dbReference type="PANTHER" id="PTHR32332">
    <property type="entry name" value="2-NITROPROPANE DIOXYGENASE"/>
    <property type="match status" value="1"/>
</dbReference>
<dbReference type="Gene3D" id="3.20.20.70">
    <property type="entry name" value="Aldolase class I"/>
    <property type="match status" value="1"/>
</dbReference>
<dbReference type="CDD" id="cd04730">
    <property type="entry name" value="NPD_like"/>
    <property type="match status" value="1"/>
</dbReference>
<dbReference type="PANTHER" id="PTHR32332:SF20">
    <property type="entry name" value="2-NITROPROPANE DIOXYGENASE-LIKE PROTEIN"/>
    <property type="match status" value="1"/>
</dbReference>
<dbReference type="SUPFAM" id="SSF51412">
    <property type="entry name" value="Inosine monophosphate dehydrogenase (IMPDH)"/>
    <property type="match status" value="1"/>
</dbReference>
<keyword evidence="1" id="KW-0285">Flavoprotein</keyword>
<evidence type="ECO:0000256" key="2">
    <source>
        <dbReference type="ARBA" id="ARBA00022643"/>
    </source>
</evidence>
<dbReference type="Pfam" id="PF03060">
    <property type="entry name" value="NMO"/>
    <property type="match status" value="1"/>
</dbReference>
<dbReference type="InterPro" id="IPR004136">
    <property type="entry name" value="NMO"/>
</dbReference>
<evidence type="ECO:0008006" key="5">
    <source>
        <dbReference type="Google" id="ProtNLM"/>
    </source>
</evidence>
<dbReference type="GO" id="GO:0018580">
    <property type="term" value="F:nitronate monooxygenase activity"/>
    <property type="evidence" value="ECO:0007669"/>
    <property type="project" value="InterPro"/>
</dbReference>
<evidence type="ECO:0000256" key="3">
    <source>
        <dbReference type="ARBA" id="ARBA00023002"/>
    </source>
</evidence>
<organism evidence="4">
    <name type="scientific">Craspedostauros australis</name>
    <dbReference type="NCBI Taxonomy" id="1486917"/>
    <lineage>
        <taxon>Eukaryota</taxon>
        <taxon>Sar</taxon>
        <taxon>Stramenopiles</taxon>
        <taxon>Ochrophyta</taxon>
        <taxon>Bacillariophyta</taxon>
        <taxon>Bacillariophyceae</taxon>
        <taxon>Bacillariophycidae</taxon>
        <taxon>Naviculales</taxon>
        <taxon>Naviculaceae</taxon>
        <taxon>Craspedostauros</taxon>
    </lineage>
</organism>
<keyword evidence="2" id="KW-0288">FMN</keyword>
<evidence type="ECO:0000313" key="4">
    <source>
        <dbReference type="EMBL" id="CAD8332053.1"/>
    </source>
</evidence>
<name>A0A7R9ZM28_9STRA</name>
<sequence length="398" mass="41998">MIPLVLHTLVAMLPPLIHRRSSIWLHTIQLLPSCHISPNARIARSAVQIMGAPMLGVSGGLLAAETCRAGGLGFLAAGHLTSSLDSEIEILRQHAPNSPLCIGFIGHSTYGGDARGWRAFEEVLQTHRPDVVQFFAPAIARKGGHSTTAATNVDLAHAHGALVMAQVGSAADAAEALESGVDAIIAQGSEAGGHGLRREVGSGTLPLAARIVGLAAPNGIPVLAAGGICDGRTMAGMMSVGCDGVVLGTRLWASNEALGNARFKEKLAKATSGDDVVRTQSFDAIWNSYRSIQWPDPYDSCGALRNDITDKWDTRQRELEKVLDSAAPPAWMEKYKHANEVGDSDMAAVLCGQGVGEVEGIEPTFDIVARINDEAITTITSLPKRVLLNNDDDDNGRS</sequence>
<dbReference type="AlphaFoldDB" id="A0A7R9ZM28"/>
<dbReference type="EMBL" id="HBEF01006678">
    <property type="protein sequence ID" value="CAD8332053.1"/>
    <property type="molecule type" value="Transcribed_RNA"/>
</dbReference>
<keyword evidence="3" id="KW-0560">Oxidoreductase</keyword>